<protein>
    <submittedName>
        <fullName evidence="2">Alpha/beta hydrolase</fullName>
    </submittedName>
</protein>
<sequence>MSVHTIYRTQPGKKRIQQYYEDYLAAFPKNLERQHVHTRFGSTHVLVSGPSDGKPVFIFQGGNCINPMTLSWFKGLFQDYRVYAPDTIGHPGYSAETRISAKDDSFALWIRDLMDHFGIQQSAFIGPSYGAGIILRLAAFQPERIACSILVSPSGMTLGPISKMIRCILLPMLRYRLTSSGKALTQIADAMSCGTMKSRDAEIIGEIFRSVRLEQEMPKITEKMELERYGAPTLVIAGSHDIFFPANKVIQAAHRIMTTPETEVFPMGHFPSDIEILQINDRIKTFLESNYT</sequence>
<organism evidence="2 3">
    <name type="scientific">Paenibacillus chibensis</name>
    <dbReference type="NCBI Taxonomy" id="59846"/>
    <lineage>
        <taxon>Bacteria</taxon>
        <taxon>Bacillati</taxon>
        <taxon>Bacillota</taxon>
        <taxon>Bacilli</taxon>
        <taxon>Bacillales</taxon>
        <taxon>Paenibacillaceae</taxon>
        <taxon>Paenibacillus</taxon>
    </lineage>
</organism>
<dbReference type="InterPro" id="IPR050266">
    <property type="entry name" value="AB_hydrolase_sf"/>
</dbReference>
<evidence type="ECO:0000313" key="3">
    <source>
        <dbReference type="Proteomes" id="UP001343257"/>
    </source>
</evidence>
<dbReference type="RefSeq" id="WP_328276951.1">
    <property type="nucleotide sequence ID" value="NZ_JARTLD010000023.1"/>
</dbReference>
<evidence type="ECO:0000259" key="1">
    <source>
        <dbReference type="Pfam" id="PF00561"/>
    </source>
</evidence>
<gene>
    <name evidence="2" type="ORF">P9847_08425</name>
</gene>
<proteinExistence type="predicted"/>
<dbReference type="InterPro" id="IPR029058">
    <property type="entry name" value="AB_hydrolase_fold"/>
</dbReference>
<dbReference type="PANTHER" id="PTHR43798:SF33">
    <property type="entry name" value="HYDROLASE, PUTATIVE (AFU_ORTHOLOGUE AFUA_2G14860)-RELATED"/>
    <property type="match status" value="1"/>
</dbReference>
<dbReference type="Gene3D" id="3.40.50.1820">
    <property type="entry name" value="alpha/beta hydrolase"/>
    <property type="match status" value="1"/>
</dbReference>
<dbReference type="PANTHER" id="PTHR43798">
    <property type="entry name" value="MONOACYLGLYCEROL LIPASE"/>
    <property type="match status" value="1"/>
</dbReference>
<comment type="caution">
    <text evidence="2">The sequence shown here is derived from an EMBL/GenBank/DDBJ whole genome shotgun (WGS) entry which is preliminary data.</text>
</comment>
<keyword evidence="3" id="KW-1185">Reference proteome</keyword>
<keyword evidence="2" id="KW-0378">Hydrolase</keyword>
<name>A0ABU6PR26_9BACL</name>
<reference evidence="2 3" key="1">
    <citation type="submission" date="2023-03" db="EMBL/GenBank/DDBJ databases">
        <title>Bacillus Genome Sequencing.</title>
        <authorList>
            <person name="Dunlap C."/>
        </authorList>
    </citation>
    <scope>NUCLEOTIDE SEQUENCE [LARGE SCALE GENOMIC DNA]</scope>
    <source>
        <strain evidence="2 3">NRS-52</strain>
    </source>
</reference>
<dbReference type="InterPro" id="IPR000073">
    <property type="entry name" value="AB_hydrolase_1"/>
</dbReference>
<dbReference type="SUPFAM" id="SSF53474">
    <property type="entry name" value="alpha/beta-Hydrolases"/>
    <property type="match status" value="1"/>
</dbReference>
<accession>A0ABU6PR26</accession>
<dbReference type="GO" id="GO:0016787">
    <property type="term" value="F:hydrolase activity"/>
    <property type="evidence" value="ECO:0007669"/>
    <property type="project" value="UniProtKB-KW"/>
</dbReference>
<dbReference type="EMBL" id="JARTLD010000023">
    <property type="protein sequence ID" value="MED5017334.1"/>
    <property type="molecule type" value="Genomic_DNA"/>
</dbReference>
<feature type="domain" description="AB hydrolase-1" evidence="1">
    <location>
        <begin position="70"/>
        <end position="156"/>
    </location>
</feature>
<dbReference type="PRINTS" id="PR00111">
    <property type="entry name" value="ABHYDROLASE"/>
</dbReference>
<dbReference type="Proteomes" id="UP001343257">
    <property type="component" value="Unassembled WGS sequence"/>
</dbReference>
<evidence type="ECO:0000313" key="2">
    <source>
        <dbReference type="EMBL" id="MED5017334.1"/>
    </source>
</evidence>
<dbReference type="Pfam" id="PF00561">
    <property type="entry name" value="Abhydrolase_1"/>
    <property type="match status" value="1"/>
</dbReference>